<dbReference type="SUPFAM" id="SSF51445">
    <property type="entry name" value="(Trans)glycosidases"/>
    <property type="match status" value="1"/>
</dbReference>
<dbReference type="InterPro" id="IPR017853">
    <property type="entry name" value="GH"/>
</dbReference>
<protein>
    <submittedName>
        <fullName evidence="2">O-glycosyl hydrolase</fullName>
    </submittedName>
</protein>
<dbReference type="GO" id="GO:0004553">
    <property type="term" value="F:hydrolase activity, hydrolyzing O-glycosyl compounds"/>
    <property type="evidence" value="ECO:0007669"/>
    <property type="project" value="InterPro"/>
</dbReference>
<feature type="domain" description="Endo-beta-1,6-galactanase-like" evidence="1">
    <location>
        <begin position="21"/>
        <end position="348"/>
    </location>
</feature>
<evidence type="ECO:0000259" key="1">
    <source>
        <dbReference type="Pfam" id="PF14587"/>
    </source>
</evidence>
<dbReference type="InterPro" id="IPR039514">
    <property type="entry name" value="6GAL-like"/>
</dbReference>
<name>A0A3D9S766_9BACL</name>
<dbReference type="AlphaFoldDB" id="A0A3D9S766"/>
<dbReference type="PANTHER" id="PTHR42767:SF1">
    <property type="entry name" value="ENDO-BETA-1,6-GALACTANASE-LIKE DOMAIN-CONTAINING PROTEIN"/>
    <property type="match status" value="1"/>
</dbReference>
<dbReference type="PANTHER" id="PTHR42767">
    <property type="entry name" value="ENDO-BETA-1,6-GALACTANASE"/>
    <property type="match status" value="1"/>
</dbReference>
<gene>
    <name evidence="2" type="ORF">A8990_10793</name>
</gene>
<dbReference type="Proteomes" id="UP000256304">
    <property type="component" value="Unassembled WGS sequence"/>
</dbReference>
<evidence type="ECO:0000313" key="3">
    <source>
        <dbReference type="Proteomes" id="UP000256304"/>
    </source>
</evidence>
<reference evidence="2 3" key="1">
    <citation type="submission" date="2018-08" db="EMBL/GenBank/DDBJ databases">
        <title>Genomic Encyclopedia of Type Strains, Phase III (KMG-III): the genomes of soil and plant-associated and newly described type strains.</title>
        <authorList>
            <person name="Whitman W."/>
        </authorList>
    </citation>
    <scope>NUCLEOTIDE SEQUENCE [LARGE SCALE GENOMIC DNA]</scope>
    <source>
        <strain evidence="2 3">CGMCC 1.10966</strain>
    </source>
</reference>
<dbReference type="EMBL" id="QTTN01000007">
    <property type="protein sequence ID" value="REE88997.1"/>
    <property type="molecule type" value="Genomic_DNA"/>
</dbReference>
<evidence type="ECO:0000313" key="2">
    <source>
        <dbReference type="EMBL" id="REE88997.1"/>
    </source>
</evidence>
<proteinExistence type="predicted"/>
<dbReference type="InterPro" id="IPR039743">
    <property type="entry name" value="6GAL/EXGAL"/>
</dbReference>
<dbReference type="Gene3D" id="2.60.40.1180">
    <property type="entry name" value="Golgi alpha-mannosidase II"/>
    <property type="match status" value="1"/>
</dbReference>
<dbReference type="InterPro" id="IPR013780">
    <property type="entry name" value="Glyco_hydro_b"/>
</dbReference>
<keyword evidence="2" id="KW-0378">Hydrolase</keyword>
<sequence length="465" mass="52801">MTVPSQRKYYYKGQGERMSENRIEIKLANKKQRMEGFGASGAWWAQHTGSWQPNEVTRLLELLFHPQSGIGLTIYRHNIGGGDGQEIEDPWRRAETYEVSEGEYDWSRDAQAVAVMKQAVASGAERIVAFANSPTPRMTQSGLTSGHQEGRSNFKEGMEDAFATYLVDVVKHLIDVEGLPVDWIAPINEPMWLWNASHNGQEGCHYQPEECVSVYRALARRIEDQGLPVRISALEAGEWSSARMYYYKLAEDKELMKYIDNIAVHSYVPHVSNIVFKEEFANLIQKEQPELPIWMSEWTEMEGGKDFGMSSALVMANLIHEDLTIGQVTSWQYWIAVSRYDFRDGLVYIDEAEGKFQETKRLWVFGQFSKFIRPGYIRVEVESTHPELKVVAYADQGGHVATLVVINNSKEAITSSLEFGYCKHMGVVFTSEEHSFAGRHSGLPLNEWTFAPESVTTIIAETSEV</sequence>
<keyword evidence="3" id="KW-1185">Reference proteome</keyword>
<organism evidence="2 3">
    <name type="scientific">Paenibacillus taihuensis</name>
    <dbReference type="NCBI Taxonomy" id="1156355"/>
    <lineage>
        <taxon>Bacteria</taxon>
        <taxon>Bacillati</taxon>
        <taxon>Bacillota</taxon>
        <taxon>Bacilli</taxon>
        <taxon>Bacillales</taxon>
        <taxon>Paenibacillaceae</taxon>
        <taxon>Paenibacillus</taxon>
    </lineage>
</organism>
<accession>A0A3D9S766</accession>
<dbReference type="Gene3D" id="3.20.20.80">
    <property type="entry name" value="Glycosidases"/>
    <property type="match status" value="1"/>
</dbReference>
<dbReference type="Pfam" id="PF14587">
    <property type="entry name" value="Glyco_hydr_30_2"/>
    <property type="match status" value="1"/>
</dbReference>
<comment type="caution">
    <text evidence="2">The sequence shown here is derived from an EMBL/GenBank/DDBJ whole genome shotgun (WGS) entry which is preliminary data.</text>
</comment>